<evidence type="ECO:0000259" key="1">
    <source>
        <dbReference type="Pfam" id="PF21168"/>
    </source>
</evidence>
<proteinExistence type="predicted"/>
<dbReference type="EMBL" id="FTPK01000001">
    <property type="protein sequence ID" value="SIT66664.1"/>
    <property type="molecule type" value="Genomic_DNA"/>
</dbReference>
<dbReference type="CDD" id="cd06153">
    <property type="entry name" value="YjgF_YER057c_UK114_like_5"/>
    <property type="match status" value="1"/>
</dbReference>
<organism evidence="2 3">
    <name type="scientific">Ectothiorhodosinus mongolicus</name>
    <dbReference type="NCBI Taxonomy" id="233100"/>
    <lineage>
        <taxon>Bacteria</taxon>
        <taxon>Pseudomonadati</taxon>
        <taxon>Pseudomonadota</taxon>
        <taxon>Gammaproteobacteria</taxon>
        <taxon>Chromatiales</taxon>
        <taxon>Ectothiorhodospiraceae</taxon>
        <taxon>Ectothiorhodosinus</taxon>
    </lineage>
</organism>
<protein>
    <submittedName>
        <fullName evidence="2">Chorismate lyase / 3-hydroxybenzoate synthase</fullName>
    </submittedName>
</protein>
<name>A0A1R3VPY6_9GAMM</name>
<dbReference type="InterPro" id="IPR035959">
    <property type="entry name" value="RutC-like_sf"/>
</dbReference>
<dbReference type="SUPFAM" id="SSF55298">
    <property type="entry name" value="YjgF-like"/>
    <property type="match status" value="1"/>
</dbReference>
<dbReference type="InterPro" id="IPR049368">
    <property type="entry name" value="FkbO_Hyg5-like_N"/>
</dbReference>
<keyword evidence="2" id="KW-0456">Lyase</keyword>
<sequence length="333" mass="37772">MLNPSVDSPIQIHLQPADQAPAVDEFTLAQFTFGEEMYTQPEAPSLLRLGLKPLAPVHTQIETWRCAQPVQRGFEQDVGYAHSSEILFGWTHLDEACFDDDMEKAAEYAYERIMQLHRDKGFAHLLRIWNYFPRLHEERDGLDRYQLFCLGRHRALERVALTEGALPAATAIGTHTPGLMIYFLAGREPGRQIENPRQVSAFHYPRRYGPKSPSFSRATLKHWGEKAQLYISGTASIVGHKSLHMDVRAQLDEILANLSSLIKASEPDLAHLQQDPARLSLLKVYVRHAKDLELVQQHLQSRLSQSLPVLYLEGDVCREDLLVEIEGLYAGTT</sequence>
<dbReference type="STRING" id="233100.SAMN05216526_0661"/>
<dbReference type="GO" id="GO:0016829">
    <property type="term" value="F:lyase activity"/>
    <property type="evidence" value="ECO:0007669"/>
    <property type="project" value="UniProtKB-KW"/>
</dbReference>
<dbReference type="Pfam" id="PF21168">
    <property type="entry name" value="FkbO_Hyg5-like_N"/>
    <property type="match status" value="1"/>
</dbReference>
<accession>A0A1R3VPY6</accession>
<gene>
    <name evidence="2" type="ORF">SAMN05216526_0661</name>
</gene>
<evidence type="ECO:0000313" key="2">
    <source>
        <dbReference type="EMBL" id="SIT66664.1"/>
    </source>
</evidence>
<evidence type="ECO:0000313" key="3">
    <source>
        <dbReference type="Proteomes" id="UP000223759"/>
    </source>
</evidence>
<feature type="domain" description="Chorismatase FkbO/Hyg5-like N-terminal" evidence="1">
    <location>
        <begin position="62"/>
        <end position="185"/>
    </location>
</feature>
<dbReference type="AlphaFoldDB" id="A0A1R3VPY6"/>
<dbReference type="Gene3D" id="3.30.1330.40">
    <property type="entry name" value="RutC-like"/>
    <property type="match status" value="1"/>
</dbReference>
<dbReference type="Proteomes" id="UP000223759">
    <property type="component" value="Unassembled WGS sequence"/>
</dbReference>
<keyword evidence="3" id="KW-1185">Reference proteome</keyword>
<reference evidence="2 3" key="1">
    <citation type="submission" date="2017-01" db="EMBL/GenBank/DDBJ databases">
        <authorList>
            <person name="Mah S.A."/>
            <person name="Swanson W.J."/>
            <person name="Moy G.W."/>
            <person name="Vacquier V.D."/>
        </authorList>
    </citation>
    <scope>NUCLEOTIDE SEQUENCE [LARGE SCALE GENOMIC DNA]</scope>
    <source>
        <strain evidence="2 3">M9</strain>
    </source>
</reference>